<evidence type="ECO:0000313" key="1">
    <source>
        <dbReference type="EMBL" id="KAJ6992332.1"/>
    </source>
</evidence>
<organism evidence="1 2">
    <name type="scientific">Populus alba x Populus x berolinensis</name>
    <dbReference type="NCBI Taxonomy" id="444605"/>
    <lineage>
        <taxon>Eukaryota</taxon>
        <taxon>Viridiplantae</taxon>
        <taxon>Streptophyta</taxon>
        <taxon>Embryophyta</taxon>
        <taxon>Tracheophyta</taxon>
        <taxon>Spermatophyta</taxon>
        <taxon>Magnoliopsida</taxon>
        <taxon>eudicotyledons</taxon>
        <taxon>Gunneridae</taxon>
        <taxon>Pentapetalae</taxon>
        <taxon>rosids</taxon>
        <taxon>fabids</taxon>
        <taxon>Malpighiales</taxon>
        <taxon>Salicaceae</taxon>
        <taxon>Saliceae</taxon>
        <taxon>Populus</taxon>
    </lineage>
</organism>
<reference evidence="1" key="1">
    <citation type="journal article" date="2023" name="Mol. Ecol. Resour.">
        <title>Chromosome-level genome assembly of a triploid poplar Populus alba 'Berolinensis'.</title>
        <authorList>
            <person name="Chen S."/>
            <person name="Yu Y."/>
            <person name="Wang X."/>
            <person name="Wang S."/>
            <person name="Zhang T."/>
            <person name="Zhou Y."/>
            <person name="He R."/>
            <person name="Meng N."/>
            <person name="Wang Y."/>
            <person name="Liu W."/>
            <person name="Liu Z."/>
            <person name="Liu J."/>
            <person name="Guo Q."/>
            <person name="Huang H."/>
            <person name="Sederoff R.R."/>
            <person name="Wang G."/>
            <person name="Qu G."/>
            <person name="Chen S."/>
        </authorList>
    </citation>
    <scope>NUCLEOTIDE SEQUENCE</scope>
    <source>
        <strain evidence="1">SC-2020</strain>
    </source>
</reference>
<keyword evidence="2" id="KW-1185">Reference proteome</keyword>
<dbReference type="AlphaFoldDB" id="A0AAD6QL07"/>
<gene>
    <name evidence="1" type="ORF">NC653_015647</name>
</gene>
<proteinExistence type="predicted"/>
<comment type="caution">
    <text evidence="1">The sequence shown here is derived from an EMBL/GenBank/DDBJ whole genome shotgun (WGS) entry which is preliminary data.</text>
</comment>
<protein>
    <submittedName>
        <fullName evidence="1">Uncharacterized protein</fullName>
    </submittedName>
</protein>
<dbReference type="EMBL" id="JAQIZT010000006">
    <property type="protein sequence ID" value="KAJ6992332.1"/>
    <property type="molecule type" value="Genomic_DNA"/>
</dbReference>
<dbReference type="Proteomes" id="UP001164929">
    <property type="component" value="Chromosome 6"/>
</dbReference>
<name>A0AAD6QL07_9ROSI</name>
<evidence type="ECO:0000313" key="2">
    <source>
        <dbReference type="Proteomes" id="UP001164929"/>
    </source>
</evidence>
<sequence>MEIPFVLCEKGKEGERLCLLLPVRNSKRRGAEELMEMNGGEDNLKGRFGRHSQNRARVLGSKPALF</sequence>
<accession>A0AAD6QL07</accession>